<evidence type="ECO:0000313" key="2">
    <source>
        <dbReference type="Proteomes" id="UP000076842"/>
    </source>
</evidence>
<dbReference type="Proteomes" id="UP000076842">
    <property type="component" value="Unassembled WGS sequence"/>
</dbReference>
<reference evidence="1 2" key="1">
    <citation type="journal article" date="2016" name="Mol. Biol. Evol.">
        <title>Comparative Genomics of Early-Diverging Mushroom-Forming Fungi Provides Insights into the Origins of Lignocellulose Decay Capabilities.</title>
        <authorList>
            <person name="Nagy L.G."/>
            <person name="Riley R."/>
            <person name="Tritt A."/>
            <person name="Adam C."/>
            <person name="Daum C."/>
            <person name="Floudas D."/>
            <person name="Sun H."/>
            <person name="Yadav J.S."/>
            <person name="Pangilinan J."/>
            <person name="Larsson K.H."/>
            <person name="Matsuura K."/>
            <person name="Barry K."/>
            <person name="Labutti K."/>
            <person name="Kuo R."/>
            <person name="Ohm R.A."/>
            <person name="Bhattacharya S.S."/>
            <person name="Shirouzu T."/>
            <person name="Yoshinaga Y."/>
            <person name="Martin F.M."/>
            <person name="Grigoriev I.V."/>
            <person name="Hibbett D.S."/>
        </authorList>
    </citation>
    <scope>NUCLEOTIDE SEQUENCE [LARGE SCALE GENOMIC DNA]</scope>
    <source>
        <strain evidence="1 2">HHB12733</strain>
    </source>
</reference>
<gene>
    <name evidence="1" type="ORF">CALCODRAFT_488893</name>
</gene>
<dbReference type="AlphaFoldDB" id="A0A165C3K9"/>
<proteinExistence type="predicted"/>
<protein>
    <submittedName>
        <fullName evidence="1">Uncharacterized protein</fullName>
    </submittedName>
</protein>
<keyword evidence="2" id="KW-1185">Reference proteome</keyword>
<name>A0A165C3K9_9BASI</name>
<accession>A0A165C3K9</accession>
<organism evidence="1 2">
    <name type="scientific">Calocera cornea HHB12733</name>
    <dbReference type="NCBI Taxonomy" id="1353952"/>
    <lineage>
        <taxon>Eukaryota</taxon>
        <taxon>Fungi</taxon>
        <taxon>Dikarya</taxon>
        <taxon>Basidiomycota</taxon>
        <taxon>Agaricomycotina</taxon>
        <taxon>Dacrymycetes</taxon>
        <taxon>Dacrymycetales</taxon>
        <taxon>Dacrymycetaceae</taxon>
        <taxon>Calocera</taxon>
    </lineage>
</organism>
<evidence type="ECO:0000313" key="1">
    <source>
        <dbReference type="EMBL" id="KZT50194.1"/>
    </source>
</evidence>
<dbReference type="OrthoDB" id="3267813at2759"/>
<dbReference type="EMBL" id="KV424211">
    <property type="protein sequence ID" value="KZT50194.1"/>
    <property type="molecule type" value="Genomic_DNA"/>
</dbReference>
<sequence length="161" mass="17741">MLSKETITYTFQQAYPGGIIRDITNASYTPMVIVGSDASGFGTRGTRETFDVLDPSQPLPANCHIYPQNFTTGLEDVTHIYIKISECNTMNVNVSRYNTTNAGLINVDTIVPSGDSYRTVINASETDGKLTWPLTAKAGMNVKYDLSSRYGYDDFGLPLQF</sequence>
<dbReference type="InParanoid" id="A0A165C3K9"/>